<sequence length="245" mass="26118">MIRRFSIIILLLTFQLLLLGVVKSDAATTYLIDFGTVGNQTTTVDANGNRWNNLTGANADATTNPRSGSITLQDIGGTAGIGMNYSFPTTGGDPNFSNKNSTLHASLGSLSNLGLMNIDSATRDVIWSSGPMVFTFTGLDPLLDYSFNLFAYRLFAGRTSSYQLQGLTSSSPTILNVDSTNTGDGTILEFLNYKPNASGEIVLQVNSGTGGYAYLSSVQILVSPEPQRALLLLIGLGTIVLRRRA</sequence>
<accession>A0A5R8KKH5</accession>
<keyword evidence="2" id="KW-1185">Reference proteome</keyword>
<dbReference type="OrthoDB" id="857489at2"/>
<dbReference type="InterPro" id="IPR013424">
    <property type="entry name" value="Ice-binding_C"/>
</dbReference>
<dbReference type="AlphaFoldDB" id="A0A5R8KKH5"/>
<gene>
    <name evidence="1" type="ORF">FEM03_01345</name>
</gene>
<comment type="caution">
    <text evidence="1">The sequence shown here is derived from an EMBL/GenBank/DDBJ whole genome shotgun (WGS) entry which is preliminary data.</text>
</comment>
<protein>
    <submittedName>
        <fullName evidence="1">PEP-CTERM sorting domain-containing protein</fullName>
    </submittedName>
</protein>
<dbReference type="Proteomes" id="UP000306196">
    <property type="component" value="Unassembled WGS sequence"/>
</dbReference>
<dbReference type="EMBL" id="VAUV01000001">
    <property type="protein sequence ID" value="TLD72747.1"/>
    <property type="molecule type" value="Genomic_DNA"/>
</dbReference>
<dbReference type="NCBIfam" id="TIGR02595">
    <property type="entry name" value="PEP_CTERM"/>
    <property type="match status" value="1"/>
</dbReference>
<dbReference type="RefSeq" id="WP_138084370.1">
    <property type="nucleotide sequence ID" value="NZ_VAUV01000001.1"/>
</dbReference>
<evidence type="ECO:0000313" key="1">
    <source>
        <dbReference type="EMBL" id="TLD72747.1"/>
    </source>
</evidence>
<proteinExistence type="predicted"/>
<organism evidence="1 2">
    <name type="scientific">Phragmitibacter flavus</name>
    <dbReference type="NCBI Taxonomy" id="2576071"/>
    <lineage>
        <taxon>Bacteria</taxon>
        <taxon>Pseudomonadati</taxon>
        <taxon>Verrucomicrobiota</taxon>
        <taxon>Verrucomicrobiia</taxon>
        <taxon>Verrucomicrobiales</taxon>
        <taxon>Verrucomicrobiaceae</taxon>
        <taxon>Phragmitibacter</taxon>
    </lineage>
</organism>
<evidence type="ECO:0000313" key="2">
    <source>
        <dbReference type="Proteomes" id="UP000306196"/>
    </source>
</evidence>
<name>A0A5R8KKH5_9BACT</name>
<reference evidence="1 2" key="1">
    <citation type="submission" date="2019-05" db="EMBL/GenBank/DDBJ databases">
        <title>Verrucobacter flavum gen. nov., sp. nov. a new member of the family Verrucomicrobiaceae.</title>
        <authorList>
            <person name="Szuroczki S."/>
            <person name="Abbaszade G."/>
            <person name="Szabo A."/>
            <person name="Felfoldi T."/>
            <person name="Schumann P."/>
            <person name="Boka K."/>
            <person name="Keki Z."/>
            <person name="Toumi M."/>
            <person name="Toth E."/>
        </authorList>
    </citation>
    <scope>NUCLEOTIDE SEQUENCE [LARGE SCALE GENOMIC DNA]</scope>
    <source>
        <strain evidence="1 2">MG-N-17</strain>
    </source>
</reference>